<dbReference type="Proteomes" id="UP000194141">
    <property type="component" value="Unassembled WGS sequence"/>
</dbReference>
<proteinExistence type="predicted"/>
<dbReference type="AlphaFoldDB" id="A0A1X4XYB5"/>
<keyword evidence="3" id="KW-1185">Reference proteome</keyword>
<evidence type="ECO:0000313" key="3">
    <source>
        <dbReference type="Proteomes" id="UP000194141"/>
    </source>
</evidence>
<sequence length="343" mass="38950">MSRLGSRMNLGFYPTPQEELDKIFGKLEIEGQISVLDPCFGDARALKGFKEKFNAITYGVELHKERFNENKDIIDIAINGDALDGVGINKGCIDLLFLNPPYDNDFIASGYEIKQRLETRFLNKYSEILVDGGILIYIAPSLSILKDLDFLLNRYKLIGLYPVVNEDDGYNVSSWKQFIFIGKKKINRVNTVYKSAIQKILVEKQSFLEPIKIKIQHQEKIDKTAVKIFPLGISAEKMLEHSKDAFFTAFQAELLEKMVIKNLQPIAEPREGHLALLTASGLMNGDIDENISIKGMVEYQHSESIEEEEDDNGKVLKTTTKILSVPKVKINMLENSNILREIR</sequence>
<organism evidence="2 3">
    <name type="scientific">Desulfurella amilsii</name>
    <dbReference type="NCBI Taxonomy" id="1562698"/>
    <lineage>
        <taxon>Bacteria</taxon>
        <taxon>Pseudomonadati</taxon>
        <taxon>Campylobacterota</taxon>
        <taxon>Desulfurellia</taxon>
        <taxon>Desulfurellales</taxon>
        <taxon>Desulfurellaceae</taxon>
        <taxon>Desulfurella</taxon>
    </lineage>
</organism>
<dbReference type="Gene3D" id="3.40.50.150">
    <property type="entry name" value="Vaccinia Virus protein VP39"/>
    <property type="match status" value="1"/>
</dbReference>
<dbReference type="PRINTS" id="PR00507">
    <property type="entry name" value="N12N6MTFRASE"/>
</dbReference>
<evidence type="ECO:0000313" key="2">
    <source>
        <dbReference type="EMBL" id="OSS42515.1"/>
    </source>
</evidence>
<dbReference type="EMBL" id="MDSU01000016">
    <property type="protein sequence ID" value="OSS42515.1"/>
    <property type="molecule type" value="Genomic_DNA"/>
</dbReference>
<dbReference type="InterPro" id="IPR046076">
    <property type="entry name" value="DUF6094"/>
</dbReference>
<protein>
    <submittedName>
        <fullName evidence="2">PXO1-10</fullName>
    </submittedName>
</protein>
<dbReference type="RefSeq" id="WP_086033427.1">
    <property type="nucleotide sequence ID" value="NZ_MDSU01000016.1"/>
</dbReference>
<comment type="caution">
    <text evidence="2">The sequence shown here is derived from an EMBL/GenBank/DDBJ whole genome shotgun (WGS) entry which is preliminary data.</text>
</comment>
<feature type="domain" description="DUF6094" evidence="1">
    <location>
        <begin position="2"/>
        <end position="153"/>
    </location>
</feature>
<evidence type="ECO:0000259" key="1">
    <source>
        <dbReference type="Pfam" id="PF19587"/>
    </source>
</evidence>
<reference evidence="2 3" key="1">
    <citation type="journal article" date="2017" name="Front. Microbiol.">
        <title>Genome Sequence of Desulfurella amilsii Strain TR1 and Comparative Genomics of Desulfurellaceae Family.</title>
        <authorList>
            <person name="Florentino A.P."/>
            <person name="Stams A.J."/>
            <person name="Sanchez-Andrea I."/>
        </authorList>
    </citation>
    <scope>NUCLEOTIDE SEQUENCE [LARGE SCALE GENOMIC DNA]</scope>
    <source>
        <strain evidence="2 3">TR1</strain>
    </source>
</reference>
<dbReference type="InterPro" id="IPR029063">
    <property type="entry name" value="SAM-dependent_MTases_sf"/>
</dbReference>
<dbReference type="OrthoDB" id="1843260at2"/>
<dbReference type="Pfam" id="PF19587">
    <property type="entry name" value="DUF6094"/>
    <property type="match status" value="1"/>
</dbReference>
<accession>A0A1X4XYB5</accession>
<name>A0A1X4XYB5_9BACT</name>
<dbReference type="SUPFAM" id="SSF53335">
    <property type="entry name" value="S-adenosyl-L-methionine-dependent methyltransferases"/>
    <property type="match status" value="1"/>
</dbReference>
<gene>
    <name evidence="2" type="ORF">DESAMIL20_699</name>
</gene>
<dbReference type="STRING" id="1562698.DESAMIL20_699"/>